<feature type="domain" description="CCHC-type" evidence="3">
    <location>
        <begin position="158"/>
        <end position="171"/>
    </location>
</feature>
<dbReference type="InterPro" id="IPR025836">
    <property type="entry name" value="Zn_knuckle_CX2CX4HX4C"/>
</dbReference>
<dbReference type="EMBL" id="JACGWN010000007">
    <property type="protein sequence ID" value="KAL0444501.1"/>
    <property type="molecule type" value="Genomic_DNA"/>
</dbReference>
<dbReference type="PANTHER" id="PTHR31635">
    <property type="entry name" value="REVERSE TRANSCRIPTASE DOMAIN-CONTAINING PROTEIN-RELATED"/>
    <property type="match status" value="1"/>
</dbReference>
<evidence type="ECO:0000313" key="4">
    <source>
        <dbReference type="EMBL" id="KAL0444501.1"/>
    </source>
</evidence>
<organism evidence="4">
    <name type="scientific">Sesamum latifolium</name>
    <dbReference type="NCBI Taxonomy" id="2727402"/>
    <lineage>
        <taxon>Eukaryota</taxon>
        <taxon>Viridiplantae</taxon>
        <taxon>Streptophyta</taxon>
        <taxon>Embryophyta</taxon>
        <taxon>Tracheophyta</taxon>
        <taxon>Spermatophyta</taxon>
        <taxon>Magnoliopsida</taxon>
        <taxon>eudicotyledons</taxon>
        <taxon>Gunneridae</taxon>
        <taxon>Pentapetalae</taxon>
        <taxon>asterids</taxon>
        <taxon>lamiids</taxon>
        <taxon>Lamiales</taxon>
        <taxon>Pedaliaceae</taxon>
        <taxon>Sesamum</taxon>
    </lineage>
</organism>
<reference evidence="4" key="2">
    <citation type="journal article" date="2024" name="Plant">
        <title>Genomic evolution and insights into agronomic trait innovations of Sesamum species.</title>
        <authorList>
            <person name="Miao H."/>
            <person name="Wang L."/>
            <person name="Qu L."/>
            <person name="Liu H."/>
            <person name="Sun Y."/>
            <person name="Le M."/>
            <person name="Wang Q."/>
            <person name="Wei S."/>
            <person name="Zheng Y."/>
            <person name="Lin W."/>
            <person name="Duan Y."/>
            <person name="Cao H."/>
            <person name="Xiong S."/>
            <person name="Wang X."/>
            <person name="Wei L."/>
            <person name="Li C."/>
            <person name="Ma Q."/>
            <person name="Ju M."/>
            <person name="Zhao R."/>
            <person name="Li G."/>
            <person name="Mu C."/>
            <person name="Tian Q."/>
            <person name="Mei H."/>
            <person name="Zhang T."/>
            <person name="Gao T."/>
            <person name="Zhang H."/>
        </authorList>
    </citation>
    <scope>NUCLEOTIDE SEQUENCE</scope>
    <source>
        <strain evidence="4">KEN1</strain>
    </source>
</reference>
<sequence length="475" mass="54911">MRPLKVKRTRIDRYEANVKPRSRQRERRREKGDEGSNQLRVDEIARVEGTKGIRSQKSIFRIYVQVRCTSISIGVNFTFISNLPLSKMNLRIASFIGNSIEKFRDLEMEDSGRAWGSSLRIRVALNFTQPLIRALSVCASMGDELVVSFTYERLQNFCYLCGRLGHIDTYCELRFKEGFQDPGQGMPYGAWLRAPPSSWGTQKTVAYELEEFLSHEEILWKQRGKAQWLADGDRNTPYFHARASARRRKNFISRLRDKNGEWCATYEGIQQIIPSYFVDLFQMSSPSEEVMEGVIGGMPARVSEHMNDTLIQPFSGDEVNLAISQMYPYKSPSPDGMSPVFYQKYWHIVGSEVTSFVLDFLNHRQFDTTFNYTYIVLNPKCASPENMSHFRRISLCNITYKIGSKMIANRLKLLPLTIVFESQSAFIPGRLITDNVLVAYELNHYLAHKTWGRRVMQPLRWISTKLTTPWSGLFL</sequence>
<feature type="compositionally biased region" description="Basic and acidic residues" evidence="2">
    <location>
        <begin position="27"/>
        <end position="37"/>
    </location>
</feature>
<comment type="caution">
    <text evidence="4">The sequence shown here is derived from an EMBL/GenBank/DDBJ whole genome shotgun (WGS) entry which is preliminary data.</text>
</comment>
<proteinExistence type="predicted"/>
<keyword evidence="1" id="KW-0479">Metal-binding</keyword>
<feature type="region of interest" description="Disordered" evidence="2">
    <location>
        <begin position="1"/>
        <end position="37"/>
    </location>
</feature>
<evidence type="ECO:0000256" key="2">
    <source>
        <dbReference type="SAM" id="MobiDB-lite"/>
    </source>
</evidence>
<evidence type="ECO:0000256" key="1">
    <source>
        <dbReference type="PROSITE-ProRule" id="PRU00047"/>
    </source>
</evidence>
<name>A0AAW2WTA4_9LAMI</name>
<dbReference type="GO" id="GO:0003676">
    <property type="term" value="F:nucleic acid binding"/>
    <property type="evidence" value="ECO:0007669"/>
    <property type="project" value="InterPro"/>
</dbReference>
<dbReference type="AlphaFoldDB" id="A0AAW2WTA4"/>
<dbReference type="PROSITE" id="PS50158">
    <property type="entry name" value="ZF_CCHC"/>
    <property type="match status" value="1"/>
</dbReference>
<dbReference type="GO" id="GO:0008270">
    <property type="term" value="F:zinc ion binding"/>
    <property type="evidence" value="ECO:0007669"/>
    <property type="project" value="UniProtKB-KW"/>
</dbReference>
<accession>A0AAW2WTA4</accession>
<keyword evidence="1" id="KW-0862">Zinc</keyword>
<dbReference type="InterPro" id="IPR001878">
    <property type="entry name" value="Znf_CCHC"/>
</dbReference>
<dbReference type="PANTHER" id="PTHR31635:SF196">
    <property type="entry name" value="REVERSE TRANSCRIPTASE DOMAIN-CONTAINING PROTEIN-RELATED"/>
    <property type="match status" value="1"/>
</dbReference>
<reference evidence="4" key="1">
    <citation type="submission" date="2020-06" db="EMBL/GenBank/DDBJ databases">
        <authorList>
            <person name="Li T."/>
            <person name="Hu X."/>
            <person name="Zhang T."/>
            <person name="Song X."/>
            <person name="Zhang H."/>
            <person name="Dai N."/>
            <person name="Sheng W."/>
            <person name="Hou X."/>
            <person name="Wei L."/>
        </authorList>
    </citation>
    <scope>NUCLEOTIDE SEQUENCE</scope>
    <source>
        <strain evidence="4">KEN1</strain>
        <tissue evidence="4">Leaf</tissue>
    </source>
</reference>
<keyword evidence="1" id="KW-0863">Zinc-finger</keyword>
<feature type="compositionally biased region" description="Basic and acidic residues" evidence="2">
    <location>
        <begin position="9"/>
        <end position="18"/>
    </location>
</feature>
<protein>
    <recommendedName>
        <fullName evidence="3">CCHC-type domain-containing protein</fullName>
    </recommendedName>
</protein>
<dbReference type="Pfam" id="PF14392">
    <property type="entry name" value="zf-CCHC_4"/>
    <property type="match status" value="1"/>
</dbReference>
<evidence type="ECO:0000259" key="3">
    <source>
        <dbReference type="PROSITE" id="PS50158"/>
    </source>
</evidence>
<gene>
    <name evidence="4" type="ORF">Slati_2172800</name>
</gene>